<dbReference type="Pfam" id="PF08660">
    <property type="entry name" value="Alg14"/>
    <property type="match status" value="1"/>
</dbReference>
<evidence type="ECO:0000256" key="8">
    <source>
        <dbReference type="ARBA" id="ARBA00022989"/>
    </source>
</evidence>
<dbReference type="Proteomes" id="UP001302812">
    <property type="component" value="Unassembled WGS sequence"/>
</dbReference>
<evidence type="ECO:0000256" key="4">
    <source>
        <dbReference type="ARBA" id="ARBA00011335"/>
    </source>
</evidence>
<keyword evidence="6 11" id="KW-0812">Transmembrane</keyword>
<evidence type="ECO:0000256" key="11">
    <source>
        <dbReference type="RuleBase" id="RU362127"/>
    </source>
</evidence>
<dbReference type="GO" id="GO:0004577">
    <property type="term" value="F:N-acetylglucosaminyldiphosphodolichol N-acetylglucosaminyltransferase activity"/>
    <property type="evidence" value="ECO:0007669"/>
    <property type="project" value="TreeGrafter"/>
</dbReference>
<dbReference type="PANTHER" id="PTHR12154:SF4">
    <property type="entry name" value="UDP-N-ACETYLGLUCOSAMINE TRANSFERASE SUBUNIT ALG14 HOMOLOG"/>
    <property type="match status" value="1"/>
</dbReference>
<organism evidence="12 13">
    <name type="scientific">Canariomyces notabilis</name>
    <dbReference type="NCBI Taxonomy" id="2074819"/>
    <lineage>
        <taxon>Eukaryota</taxon>
        <taxon>Fungi</taxon>
        <taxon>Dikarya</taxon>
        <taxon>Ascomycota</taxon>
        <taxon>Pezizomycotina</taxon>
        <taxon>Sordariomycetes</taxon>
        <taxon>Sordariomycetidae</taxon>
        <taxon>Sordariales</taxon>
        <taxon>Chaetomiaceae</taxon>
        <taxon>Canariomyces</taxon>
    </lineage>
</organism>
<evidence type="ECO:0000313" key="12">
    <source>
        <dbReference type="EMBL" id="KAK4115852.1"/>
    </source>
</evidence>
<gene>
    <name evidence="11" type="primary">ALG14</name>
    <name evidence="12" type="ORF">N656DRAFT_795541</name>
</gene>
<keyword evidence="7 11" id="KW-0256">Endoplasmic reticulum</keyword>
<name>A0AAN6YW14_9PEZI</name>
<evidence type="ECO:0000256" key="2">
    <source>
        <dbReference type="ARBA" id="ARBA00004590"/>
    </source>
</evidence>
<dbReference type="InterPro" id="IPR013969">
    <property type="entry name" value="Oligosacch_biosynth_Alg14"/>
</dbReference>
<dbReference type="PANTHER" id="PTHR12154">
    <property type="entry name" value="GLYCOSYL TRANSFERASE-RELATED"/>
    <property type="match status" value="1"/>
</dbReference>
<comment type="caution">
    <text evidence="12">The sequence shown here is derived from an EMBL/GenBank/DDBJ whole genome shotgun (WGS) entry which is preliminary data.</text>
</comment>
<comment type="caution">
    <text evidence="11">Lacks conserved residue(s) required for the propagation of feature annotation.</text>
</comment>
<comment type="subcellular location">
    <subcellularLocation>
        <location evidence="1 11">Endoplasmic reticulum membrane</location>
        <topology evidence="1 11">Single-pass membrane protein</topology>
    </subcellularLocation>
    <subcellularLocation>
        <location evidence="2">Nucleus membrane</location>
        <topology evidence="2">Single-pass membrane protein</topology>
    </subcellularLocation>
</comment>
<dbReference type="GO" id="GO:0043541">
    <property type="term" value="C:UDP-N-acetylglucosamine transferase complex"/>
    <property type="evidence" value="ECO:0007669"/>
    <property type="project" value="TreeGrafter"/>
</dbReference>
<evidence type="ECO:0000256" key="3">
    <source>
        <dbReference type="ARBA" id="ARBA00009731"/>
    </source>
</evidence>
<keyword evidence="13" id="KW-1185">Reference proteome</keyword>
<evidence type="ECO:0000256" key="9">
    <source>
        <dbReference type="ARBA" id="ARBA00023136"/>
    </source>
</evidence>
<dbReference type="AlphaFoldDB" id="A0AAN6YW14"/>
<evidence type="ECO:0000256" key="6">
    <source>
        <dbReference type="ARBA" id="ARBA00022692"/>
    </source>
</evidence>
<comment type="subunit">
    <text evidence="4 11">Heterodimer with ALG13 to form a functional enzyme.</text>
</comment>
<accession>A0AAN6YW14</accession>
<reference evidence="12" key="2">
    <citation type="submission" date="2023-05" db="EMBL/GenBank/DDBJ databases">
        <authorList>
            <consortium name="Lawrence Berkeley National Laboratory"/>
            <person name="Steindorff A."/>
            <person name="Hensen N."/>
            <person name="Bonometti L."/>
            <person name="Westerberg I."/>
            <person name="Brannstrom I.O."/>
            <person name="Guillou S."/>
            <person name="Cros-Aarteil S."/>
            <person name="Calhoun S."/>
            <person name="Haridas S."/>
            <person name="Kuo A."/>
            <person name="Mondo S."/>
            <person name="Pangilinan J."/>
            <person name="Riley R."/>
            <person name="Labutti K."/>
            <person name="Andreopoulos B."/>
            <person name="Lipzen A."/>
            <person name="Chen C."/>
            <person name="Yanf M."/>
            <person name="Daum C."/>
            <person name="Ng V."/>
            <person name="Clum A."/>
            <person name="Ohm R."/>
            <person name="Martin F."/>
            <person name="Silar P."/>
            <person name="Natvig D."/>
            <person name="Lalanne C."/>
            <person name="Gautier V."/>
            <person name="Ament-Velasquez S.L."/>
            <person name="Kruys A."/>
            <person name="Hutchinson M.I."/>
            <person name="Powell A.J."/>
            <person name="Barry K."/>
            <person name="Miller A.N."/>
            <person name="Grigoriev I.V."/>
            <person name="Debuchy R."/>
            <person name="Gladieux P."/>
            <person name="Thoren M.H."/>
            <person name="Johannesson H."/>
        </authorList>
    </citation>
    <scope>NUCLEOTIDE SEQUENCE</scope>
    <source>
        <strain evidence="12">CBS 508.74</strain>
    </source>
</reference>
<protein>
    <recommendedName>
        <fullName evidence="5 11">UDP-N-acetylglucosamine transferase subunit ALG14</fullName>
    </recommendedName>
    <alternativeName>
        <fullName evidence="10 11">Asparagine-linked glycosylation protein 14</fullName>
    </alternativeName>
</protein>
<dbReference type="GO" id="GO:0031965">
    <property type="term" value="C:nuclear membrane"/>
    <property type="evidence" value="ECO:0007669"/>
    <property type="project" value="UniProtKB-SubCell"/>
</dbReference>
<comment type="function">
    <text evidence="11">Involved in protein N-glycosylation. Essential for the second step of the dolichol-linked oligosaccharide pathway. Anchors the catalytic subunit ALG13 to the ER.</text>
</comment>
<keyword evidence="8 11" id="KW-1133">Transmembrane helix</keyword>
<proteinExistence type="inferred from homology"/>
<comment type="similarity">
    <text evidence="3 11">Belongs to the ALG14 family.</text>
</comment>
<dbReference type="Gene3D" id="3.40.50.2000">
    <property type="entry name" value="Glycogen Phosphorylase B"/>
    <property type="match status" value="1"/>
</dbReference>
<evidence type="ECO:0000256" key="7">
    <source>
        <dbReference type="ARBA" id="ARBA00022824"/>
    </source>
</evidence>
<reference evidence="12" key="1">
    <citation type="journal article" date="2023" name="Mol. Phylogenet. Evol.">
        <title>Genome-scale phylogeny and comparative genomics of the fungal order Sordariales.</title>
        <authorList>
            <person name="Hensen N."/>
            <person name="Bonometti L."/>
            <person name="Westerberg I."/>
            <person name="Brannstrom I.O."/>
            <person name="Guillou S."/>
            <person name="Cros-Aarteil S."/>
            <person name="Calhoun S."/>
            <person name="Haridas S."/>
            <person name="Kuo A."/>
            <person name="Mondo S."/>
            <person name="Pangilinan J."/>
            <person name="Riley R."/>
            <person name="LaButti K."/>
            <person name="Andreopoulos B."/>
            <person name="Lipzen A."/>
            <person name="Chen C."/>
            <person name="Yan M."/>
            <person name="Daum C."/>
            <person name="Ng V."/>
            <person name="Clum A."/>
            <person name="Steindorff A."/>
            <person name="Ohm R.A."/>
            <person name="Martin F."/>
            <person name="Silar P."/>
            <person name="Natvig D.O."/>
            <person name="Lalanne C."/>
            <person name="Gautier V."/>
            <person name="Ament-Velasquez S.L."/>
            <person name="Kruys A."/>
            <person name="Hutchinson M.I."/>
            <person name="Powell A.J."/>
            <person name="Barry K."/>
            <person name="Miller A.N."/>
            <person name="Grigoriev I.V."/>
            <person name="Debuchy R."/>
            <person name="Gladieux P."/>
            <person name="Hiltunen Thoren M."/>
            <person name="Johannesson H."/>
        </authorList>
    </citation>
    <scope>NUCLEOTIDE SEQUENCE</scope>
    <source>
        <strain evidence="12">CBS 508.74</strain>
    </source>
</reference>
<evidence type="ECO:0000256" key="5">
    <source>
        <dbReference type="ARBA" id="ARBA00017467"/>
    </source>
</evidence>
<sequence length="300" mass="33991">MEDIREFFDDLGGDSYALAVYFGCLVFLIVSILGFWLLPWSWIVALASVLITFVIYRHHSIKRAQPGLQTGRRWVAPYKPGDPIPDTRKLPAVYFLYVLGSGGHTTEMIETIKHKFQGQANQHRRYIVTTGDNDSINRIIRLESKIKDAFPDERRGTIDSFSIPRARKVHQPLLTAPFTCLATAVHAVNALTREPEARPRRLYGTEFKYPHVIVTNGPATGFIVCLVGHVLKMLYLVPQNRLKMVYIESWARTRTLSLTGKLFLWTGIADLFCVQHRELAERTPGSLYVGQVTARLVPPG</sequence>
<dbReference type="GO" id="GO:0006488">
    <property type="term" value="P:dolichol-linked oligosaccharide biosynthetic process"/>
    <property type="evidence" value="ECO:0007669"/>
    <property type="project" value="InterPro"/>
</dbReference>
<evidence type="ECO:0000256" key="10">
    <source>
        <dbReference type="ARBA" id="ARBA00032062"/>
    </source>
</evidence>
<dbReference type="EMBL" id="MU853334">
    <property type="protein sequence ID" value="KAK4115852.1"/>
    <property type="molecule type" value="Genomic_DNA"/>
</dbReference>
<keyword evidence="9 11" id="KW-0472">Membrane</keyword>
<evidence type="ECO:0000313" key="13">
    <source>
        <dbReference type="Proteomes" id="UP001302812"/>
    </source>
</evidence>
<feature type="transmembrane region" description="Helical" evidence="11">
    <location>
        <begin position="39"/>
        <end position="56"/>
    </location>
</feature>
<evidence type="ECO:0000256" key="1">
    <source>
        <dbReference type="ARBA" id="ARBA00004389"/>
    </source>
</evidence>
<feature type="transmembrane region" description="Helical" evidence="11">
    <location>
        <begin position="15"/>
        <end position="33"/>
    </location>
</feature>